<name>F8P9S2_SERL9</name>
<dbReference type="UniPathway" id="UPA00988"/>
<dbReference type="GO" id="GO:0033588">
    <property type="term" value="C:elongator holoenzyme complex"/>
    <property type="evidence" value="ECO:0007669"/>
    <property type="project" value="InterPro"/>
</dbReference>
<dbReference type="EMBL" id="GL945441">
    <property type="protein sequence ID" value="EGO20401.1"/>
    <property type="molecule type" value="Genomic_DNA"/>
</dbReference>
<evidence type="ECO:0000256" key="2">
    <source>
        <dbReference type="ARBA" id="ARBA00008837"/>
    </source>
</evidence>
<dbReference type="GeneID" id="18815740"/>
<dbReference type="Proteomes" id="UP000008064">
    <property type="component" value="Unassembled WGS sequence"/>
</dbReference>
<dbReference type="OrthoDB" id="9995306at2759"/>
<dbReference type="InterPro" id="IPR018627">
    <property type="entry name" value="ELP6"/>
</dbReference>
<evidence type="ECO:0000313" key="3">
    <source>
        <dbReference type="EMBL" id="EGO20401.1"/>
    </source>
</evidence>
<dbReference type="PANTHER" id="PTHR16184:SF6">
    <property type="entry name" value="ELONGATOR COMPLEX PROTEIN 6"/>
    <property type="match status" value="1"/>
</dbReference>
<dbReference type="Gene3D" id="3.40.50.300">
    <property type="entry name" value="P-loop containing nucleotide triphosphate hydrolases"/>
    <property type="match status" value="1"/>
</dbReference>
<dbReference type="CDD" id="cd19495">
    <property type="entry name" value="Elp6"/>
    <property type="match status" value="1"/>
</dbReference>
<dbReference type="Pfam" id="PF09807">
    <property type="entry name" value="ELP6"/>
    <property type="match status" value="1"/>
</dbReference>
<dbReference type="PANTHER" id="PTHR16184">
    <property type="entry name" value="ELONGATOR COMPLEX PROTEIN 6"/>
    <property type="match status" value="1"/>
</dbReference>
<dbReference type="RefSeq" id="XP_007323146.1">
    <property type="nucleotide sequence ID" value="XM_007323084.1"/>
</dbReference>
<dbReference type="KEGG" id="sla:SERLADRAFT_442534"/>
<dbReference type="GO" id="GO:0002098">
    <property type="term" value="P:tRNA wobble uridine modification"/>
    <property type="evidence" value="ECO:0007669"/>
    <property type="project" value="InterPro"/>
</dbReference>
<gene>
    <name evidence="3" type="ORF">SERLADRAFT_442534</name>
</gene>
<dbReference type="InterPro" id="IPR027417">
    <property type="entry name" value="P-loop_NTPase"/>
</dbReference>
<dbReference type="HOGENOM" id="CLU_073399_1_0_1"/>
<organism evidence="4">
    <name type="scientific">Serpula lacrymans var. lacrymans (strain S7.9)</name>
    <name type="common">Dry rot fungus</name>
    <dbReference type="NCBI Taxonomy" id="578457"/>
    <lineage>
        <taxon>Eukaryota</taxon>
        <taxon>Fungi</taxon>
        <taxon>Dikarya</taxon>
        <taxon>Basidiomycota</taxon>
        <taxon>Agaricomycotina</taxon>
        <taxon>Agaricomycetes</taxon>
        <taxon>Agaricomycetidae</taxon>
        <taxon>Boletales</taxon>
        <taxon>Coniophorineae</taxon>
        <taxon>Serpulaceae</taxon>
        <taxon>Serpula</taxon>
    </lineage>
</organism>
<evidence type="ECO:0000313" key="4">
    <source>
        <dbReference type="Proteomes" id="UP000008064"/>
    </source>
</evidence>
<accession>F8P9S2</accession>
<evidence type="ECO:0008006" key="5">
    <source>
        <dbReference type="Google" id="ProtNLM"/>
    </source>
</evidence>
<reference evidence="4" key="1">
    <citation type="journal article" date="2011" name="Science">
        <title>The plant cell wall-decomposing machinery underlies the functional diversity of forest fungi.</title>
        <authorList>
            <person name="Eastwood D.C."/>
            <person name="Floudas D."/>
            <person name="Binder M."/>
            <person name="Majcherczyk A."/>
            <person name="Schneider P."/>
            <person name="Aerts A."/>
            <person name="Asiegbu F.O."/>
            <person name="Baker S.E."/>
            <person name="Barry K."/>
            <person name="Bendiksby M."/>
            <person name="Blumentritt M."/>
            <person name="Coutinho P.M."/>
            <person name="Cullen D."/>
            <person name="de Vries R.P."/>
            <person name="Gathman A."/>
            <person name="Goodell B."/>
            <person name="Henrissat B."/>
            <person name="Ihrmark K."/>
            <person name="Kauserud H."/>
            <person name="Kohler A."/>
            <person name="LaButti K."/>
            <person name="Lapidus A."/>
            <person name="Lavin J.L."/>
            <person name="Lee Y.-H."/>
            <person name="Lindquist E."/>
            <person name="Lilly W."/>
            <person name="Lucas S."/>
            <person name="Morin E."/>
            <person name="Murat C."/>
            <person name="Oguiza J.A."/>
            <person name="Park J."/>
            <person name="Pisabarro A.G."/>
            <person name="Riley R."/>
            <person name="Rosling A."/>
            <person name="Salamov A."/>
            <person name="Schmidt O."/>
            <person name="Schmutz J."/>
            <person name="Skrede I."/>
            <person name="Stenlid J."/>
            <person name="Wiebenga A."/>
            <person name="Xie X."/>
            <person name="Kuees U."/>
            <person name="Hibbett D.S."/>
            <person name="Hoffmeister D."/>
            <person name="Hoegberg N."/>
            <person name="Martin F."/>
            <person name="Grigoriev I.V."/>
            <person name="Watkinson S.C."/>
        </authorList>
    </citation>
    <scope>NUCLEOTIDE SEQUENCE [LARGE SCALE GENOMIC DNA]</scope>
    <source>
        <strain evidence="4">S7.9</strain>
    </source>
</reference>
<comment type="similarity">
    <text evidence="2">Belongs to the ELP6 family.</text>
</comment>
<protein>
    <recommendedName>
        <fullName evidence="5">Elongator complex protein 6</fullName>
    </recommendedName>
</protein>
<proteinExistence type="inferred from homology"/>
<dbReference type="AlphaFoldDB" id="F8P9S2"/>
<evidence type="ECO:0000256" key="1">
    <source>
        <dbReference type="ARBA" id="ARBA00005043"/>
    </source>
</evidence>
<sequence length="246" mass="26774">MFPPAGLLASGHFVLVSDHLGAPADFLLHRFLSTHLRESRNCKCVILSVSEDISRWKATSSKANLNFPQLIASGIISFIDIAAIFGDLSGDIDSSNAVRLRPIYDLLYPVVHPSDGEQSEVLVILDDIATLEWIGVSPIELIRFSRALRALCLKANATLVVRHHILNLSEPNTVFAHMLQTCTYHAEVRPLSSGRSGAVSGEVAFHPGVATSKSKLLPVPRSNAIQYRLTDYGTIYFEKGTAGGIL</sequence>
<comment type="pathway">
    <text evidence="1">tRNA modification; 5-methoxycarbonylmethyl-2-thiouridine-tRNA biosynthesis.</text>
</comment>